<keyword evidence="2" id="KW-0808">Transferase</keyword>
<organism evidence="2 3">
    <name type="scientific">Antiquaquibacter oligotrophicus</name>
    <dbReference type="NCBI Taxonomy" id="2880260"/>
    <lineage>
        <taxon>Bacteria</taxon>
        <taxon>Bacillati</taxon>
        <taxon>Actinomycetota</taxon>
        <taxon>Actinomycetes</taxon>
        <taxon>Micrococcales</taxon>
        <taxon>Microbacteriaceae</taxon>
        <taxon>Antiquaquibacter</taxon>
    </lineage>
</organism>
<dbReference type="EMBL" id="JARXVQ010000001">
    <property type="protein sequence ID" value="MDH6181662.1"/>
    <property type="molecule type" value="Genomic_DNA"/>
</dbReference>
<dbReference type="GO" id="GO:0016301">
    <property type="term" value="F:kinase activity"/>
    <property type="evidence" value="ECO:0007669"/>
    <property type="project" value="UniProtKB-KW"/>
</dbReference>
<dbReference type="InterPro" id="IPR036388">
    <property type="entry name" value="WH-like_DNA-bd_sf"/>
</dbReference>
<dbReference type="InterPro" id="IPR043129">
    <property type="entry name" value="ATPase_NBD"/>
</dbReference>
<dbReference type="SUPFAM" id="SSF53067">
    <property type="entry name" value="Actin-like ATPase domain"/>
    <property type="match status" value="1"/>
</dbReference>
<reference evidence="2 3" key="1">
    <citation type="submission" date="2023-04" db="EMBL/GenBank/DDBJ databases">
        <title>Genome Encyclopedia of Bacteria and Archaea VI: Functional Genomics of Type Strains.</title>
        <authorList>
            <person name="Whitman W."/>
        </authorList>
    </citation>
    <scope>NUCLEOTIDE SEQUENCE [LARGE SCALE GENOMIC DNA]</scope>
    <source>
        <strain evidence="2 3">SG_E_30_P1</strain>
    </source>
</reference>
<name>A0ABT6KRD3_9MICO</name>
<evidence type="ECO:0000256" key="1">
    <source>
        <dbReference type="ARBA" id="ARBA00006479"/>
    </source>
</evidence>
<protein>
    <submittedName>
        <fullName evidence="2">NBD/HSP70 family sugar kinase</fullName>
    </submittedName>
</protein>
<keyword evidence="3" id="KW-1185">Reference proteome</keyword>
<dbReference type="Pfam" id="PF00480">
    <property type="entry name" value="ROK"/>
    <property type="match status" value="1"/>
</dbReference>
<proteinExistence type="inferred from homology"/>
<dbReference type="InterPro" id="IPR000600">
    <property type="entry name" value="ROK"/>
</dbReference>
<dbReference type="RefSeq" id="WP_322133970.1">
    <property type="nucleotide sequence ID" value="NZ_CP085036.1"/>
</dbReference>
<dbReference type="Gene3D" id="3.30.420.40">
    <property type="match status" value="4"/>
</dbReference>
<gene>
    <name evidence="2" type="ORF">M2152_001844</name>
</gene>
<dbReference type="Gene3D" id="1.10.10.10">
    <property type="entry name" value="Winged helix-like DNA-binding domain superfamily/Winged helix DNA-binding domain"/>
    <property type="match status" value="1"/>
</dbReference>
<dbReference type="Proteomes" id="UP001160142">
    <property type="component" value="Unassembled WGS sequence"/>
</dbReference>
<comment type="similarity">
    <text evidence="1">Belongs to the ROK (NagC/XylR) family.</text>
</comment>
<sequence length="385" mass="40365">MTTVGPIDPAAMRRLNAATTLRELHRRRSATLTQLTDETGLSRRTLELILGDFVSLGQAAESFNHKSKGAGRPARQFTFEAQHAFALALQIGQDSIEVMLSDLYGAPLGSWSEPVSASTPREERLDKVRGAVTALFRTLDVSVAKVAAVTVSTMGVVGDDGIVELKGAVGAVGPSVADWSGFSLSEALSDLFPCEVVVENDAKLAAVGEGWRGGAQSASDYVYVLAEGRRVGIGVVIGGKLYRGLHGQAGEIYWAQPVFGLGEPMAPNPLLALDAPRTEAGEVALDLARRARSGDSDALRDVNALAGALAPGLHAIACLLSPEVLVLGGAFSDIGAPLVDALGREFDSRTSPDTRLTLTELGNKAVLLGALRTSLDRIESNLFGP</sequence>
<dbReference type="PANTHER" id="PTHR18964:SF149">
    <property type="entry name" value="BIFUNCTIONAL UDP-N-ACETYLGLUCOSAMINE 2-EPIMERASE_N-ACETYLMANNOSAMINE KINASE"/>
    <property type="match status" value="1"/>
</dbReference>
<dbReference type="PANTHER" id="PTHR18964">
    <property type="entry name" value="ROK (REPRESSOR, ORF, KINASE) FAMILY"/>
    <property type="match status" value="1"/>
</dbReference>
<accession>A0ABT6KRD3</accession>
<evidence type="ECO:0000313" key="2">
    <source>
        <dbReference type="EMBL" id="MDH6181662.1"/>
    </source>
</evidence>
<keyword evidence="2" id="KW-0418">Kinase</keyword>
<comment type="caution">
    <text evidence="2">The sequence shown here is derived from an EMBL/GenBank/DDBJ whole genome shotgun (WGS) entry which is preliminary data.</text>
</comment>
<evidence type="ECO:0000313" key="3">
    <source>
        <dbReference type="Proteomes" id="UP001160142"/>
    </source>
</evidence>